<comment type="caution">
    <text evidence="1">The sequence shown here is derived from an EMBL/GenBank/DDBJ whole genome shotgun (WGS) entry which is preliminary data.</text>
</comment>
<dbReference type="EMBL" id="JADDIV010000004">
    <property type="protein sequence ID" value="MBE7368583.1"/>
    <property type="molecule type" value="Genomic_DNA"/>
</dbReference>
<reference evidence="1 2" key="1">
    <citation type="submission" date="2020-10" db="EMBL/GenBank/DDBJ databases">
        <title>Ramlibacter sp. HM2 16S ribosomal RNA gene Genome sequencing and assembly.</title>
        <authorList>
            <person name="Kang M."/>
        </authorList>
    </citation>
    <scope>NUCLEOTIDE SEQUENCE [LARGE SCALE GENOMIC DNA]</scope>
    <source>
        <strain evidence="1 2">HM2</strain>
    </source>
</reference>
<evidence type="ECO:0000313" key="1">
    <source>
        <dbReference type="EMBL" id="MBE7368583.1"/>
    </source>
</evidence>
<evidence type="ECO:0000313" key="2">
    <source>
        <dbReference type="Proteomes" id="UP000806285"/>
    </source>
</evidence>
<accession>A0ABR9S526</accession>
<protein>
    <submittedName>
        <fullName evidence="1">Uncharacterized protein</fullName>
    </submittedName>
</protein>
<keyword evidence="2" id="KW-1185">Reference proteome</keyword>
<name>A0ABR9S526_9BURK</name>
<gene>
    <name evidence="1" type="ORF">IM787_13570</name>
</gene>
<dbReference type="Proteomes" id="UP000806285">
    <property type="component" value="Unassembled WGS sequence"/>
</dbReference>
<sequence length="49" mass="6039">MKILELLHVMVAQSFYRWAMKEINPMHPDVPKIMLRQQQLAEKYRRIWA</sequence>
<organism evidence="1 2">
    <name type="scientific">Ramlibacter pallidus</name>
    <dbReference type="NCBI Taxonomy" id="2780087"/>
    <lineage>
        <taxon>Bacteria</taxon>
        <taxon>Pseudomonadati</taxon>
        <taxon>Pseudomonadota</taxon>
        <taxon>Betaproteobacteria</taxon>
        <taxon>Burkholderiales</taxon>
        <taxon>Comamonadaceae</taxon>
        <taxon>Ramlibacter</taxon>
    </lineage>
</organism>
<proteinExistence type="predicted"/>
<dbReference type="RefSeq" id="WP_193677223.1">
    <property type="nucleotide sequence ID" value="NZ_JADDIV010000004.1"/>
</dbReference>